<organism evidence="1 2">
    <name type="scientific">Microbacterium deminutum</name>
    <dbReference type="NCBI Taxonomy" id="344164"/>
    <lineage>
        <taxon>Bacteria</taxon>
        <taxon>Bacillati</taxon>
        <taxon>Actinomycetota</taxon>
        <taxon>Actinomycetes</taxon>
        <taxon>Micrococcales</taxon>
        <taxon>Microbacteriaceae</taxon>
        <taxon>Microbacterium</taxon>
    </lineage>
</organism>
<dbReference type="SUPFAM" id="SSF52540">
    <property type="entry name" value="P-loop containing nucleoside triphosphate hydrolases"/>
    <property type="match status" value="1"/>
</dbReference>
<protein>
    <recommendedName>
        <fullName evidence="3">Uridine kinase</fullName>
    </recommendedName>
</protein>
<gene>
    <name evidence="1" type="ORF">GCM10009776_06810</name>
</gene>
<keyword evidence="2" id="KW-1185">Reference proteome</keyword>
<dbReference type="InterPro" id="IPR027417">
    <property type="entry name" value="P-loop_NTPase"/>
</dbReference>
<proteinExistence type="predicted"/>
<evidence type="ECO:0008006" key="3">
    <source>
        <dbReference type="Google" id="ProtNLM"/>
    </source>
</evidence>
<comment type="caution">
    <text evidence="1">The sequence shown here is derived from an EMBL/GenBank/DDBJ whole genome shotgun (WGS) entry which is preliminary data.</text>
</comment>
<dbReference type="Proteomes" id="UP001499933">
    <property type="component" value="Unassembled WGS sequence"/>
</dbReference>
<evidence type="ECO:0000313" key="2">
    <source>
        <dbReference type="Proteomes" id="UP001499933"/>
    </source>
</evidence>
<dbReference type="Gene3D" id="3.40.50.300">
    <property type="entry name" value="P-loop containing nucleotide triphosphate hydrolases"/>
    <property type="match status" value="1"/>
</dbReference>
<sequence length="228" mass="25523">MALPVTPVSTLWRDLRDEVRRQYRGGRVLVGVDGVDGAGKTVFADGLAEVFAEGGSTVFRSSIDGFHRPRSDRYARGRRSAEGFYRDSFDYPTFRRVLIDPFREGWQTAGTAGFQLEAFDLARDAPVESAWVAAPRDAVLIVDGVFLHRPELRELWDWSVWLEVPFEVCYARMALRDGCDPDPHASGNARYLGGQELYLREADPQAAASVIIDNSDLAHPHRVSRGPR</sequence>
<dbReference type="EMBL" id="BAAAOG010000001">
    <property type="protein sequence ID" value="GAA1947446.1"/>
    <property type="molecule type" value="Genomic_DNA"/>
</dbReference>
<name>A0ABP5BKM8_9MICO</name>
<dbReference type="RefSeq" id="WP_344091181.1">
    <property type="nucleotide sequence ID" value="NZ_BAAAOG010000001.1"/>
</dbReference>
<evidence type="ECO:0000313" key="1">
    <source>
        <dbReference type="EMBL" id="GAA1947446.1"/>
    </source>
</evidence>
<reference evidence="2" key="1">
    <citation type="journal article" date="2019" name="Int. J. Syst. Evol. Microbiol.">
        <title>The Global Catalogue of Microorganisms (GCM) 10K type strain sequencing project: providing services to taxonomists for standard genome sequencing and annotation.</title>
        <authorList>
            <consortium name="The Broad Institute Genomics Platform"/>
            <consortium name="The Broad Institute Genome Sequencing Center for Infectious Disease"/>
            <person name="Wu L."/>
            <person name="Ma J."/>
        </authorList>
    </citation>
    <scope>NUCLEOTIDE SEQUENCE [LARGE SCALE GENOMIC DNA]</scope>
    <source>
        <strain evidence="2">JCM 14901</strain>
    </source>
</reference>
<accession>A0ABP5BKM8</accession>